<keyword evidence="8" id="KW-1185">Reference proteome</keyword>
<dbReference type="InterPro" id="IPR012334">
    <property type="entry name" value="Pectin_lyas_fold"/>
</dbReference>
<dbReference type="InterPro" id="IPR006626">
    <property type="entry name" value="PbH1"/>
</dbReference>
<dbReference type="RefSeq" id="WP_063388887.1">
    <property type="nucleotide sequence ID" value="NZ_LWBR01000048.1"/>
</dbReference>
<dbReference type="PANTHER" id="PTHR22990">
    <property type="entry name" value="F-BOX ONLY PROTEIN"/>
    <property type="match status" value="1"/>
</dbReference>
<dbReference type="Proteomes" id="UP000076476">
    <property type="component" value="Unassembled WGS sequence"/>
</dbReference>
<feature type="chain" id="PRO_5007868691" description="Periplasmic copper-binding protein NosD beta helix domain-containing protein" evidence="5">
    <location>
        <begin position="25"/>
        <end position="426"/>
    </location>
</feature>
<keyword evidence="2" id="KW-0677">Repeat</keyword>
<feature type="transmembrane region" description="Helical" evidence="4">
    <location>
        <begin position="400"/>
        <end position="420"/>
    </location>
</feature>
<keyword evidence="4" id="KW-0812">Transmembrane</keyword>
<dbReference type="OrthoDB" id="159063at2"/>
<keyword evidence="4" id="KW-0472">Membrane</keyword>
<gene>
    <name evidence="7" type="ORF">AZI98_13980</name>
</gene>
<dbReference type="PANTHER" id="PTHR22990:SF15">
    <property type="entry name" value="F-BOX ONLY PROTEIN 10"/>
    <property type="match status" value="1"/>
</dbReference>
<evidence type="ECO:0000313" key="8">
    <source>
        <dbReference type="Proteomes" id="UP000076476"/>
    </source>
</evidence>
<keyword evidence="5" id="KW-0732">Signal</keyword>
<feature type="domain" description="Periplasmic copper-binding protein NosD beta helix" evidence="6">
    <location>
        <begin position="133"/>
        <end position="325"/>
    </location>
</feature>
<dbReference type="InterPro" id="IPR007742">
    <property type="entry name" value="NosD_dom"/>
</dbReference>
<dbReference type="NCBIfam" id="TIGR03804">
    <property type="entry name" value="para_beta_helix"/>
    <property type="match status" value="2"/>
</dbReference>
<evidence type="ECO:0000256" key="4">
    <source>
        <dbReference type="SAM" id="Phobius"/>
    </source>
</evidence>
<sequence length="426" mass="47979">MKKLWYLIVFLMLFWTHPSSSIHAESTLQYLIDQAPEHSIVRIPRGVYHESIVLSKPVTLQGNGQVTIQSCRKEPVISIKGQRVSVKNVTVIQCSQEKNAAAIQVSGNHHRIEHVHIRTKGIGIKLEHAYHTVITQSSIKGEKQHNGIDLWKSEQNVIEKVRIEKVRDGIYMEQSDYTTAVQNLIQQSNYGIHIMYSDHITIQKNISKNNVAGAMVMETKGGKIENNEFIFNNRNVHAQGILLFDATETKVVRNNISYNRVGTFAESSSNNLILSNEVRGNFIGIQFKEANGNIVSNNTFISNVNEAQALSSSDNEVKRNYWDASLKLDADGSGYSDIPYKTNPFFLSLTKDIPEYQLFFHSPGMVVLQKLWKSPDNEAMTDDSPLMTAPIQDESKSSSGVIIVFSLLLFLGSITLWRIGRKKEDA</sequence>
<dbReference type="SUPFAM" id="SSF51126">
    <property type="entry name" value="Pectin lyase-like"/>
    <property type="match status" value="1"/>
</dbReference>
<evidence type="ECO:0000256" key="5">
    <source>
        <dbReference type="SAM" id="SignalP"/>
    </source>
</evidence>
<proteinExistence type="predicted"/>
<dbReference type="InterPro" id="IPR022441">
    <property type="entry name" value="Para_beta_helix_rpt-2"/>
</dbReference>
<evidence type="ECO:0000256" key="3">
    <source>
        <dbReference type="ARBA" id="ARBA00022786"/>
    </source>
</evidence>
<comment type="caution">
    <text evidence="7">The sequence shown here is derived from an EMBL/GenBank/DDBJ whole genome shotgun (WGS) entry which is preliminary data.</text>
</comment>
<evidence type="ECO:0000259" key="6">
    <source>
        <dbReference type="Pfam" id="PF05048"/>
    </source>
</evidence>
<evidence type="ECO:0000313" key="7">
    <source>
        <dbReference type="EMBL" id="KZN95544.1"/>
    </source>
</evidence>
<dbReference type="EMBL" id="LWBR01000048">
    <property type="protein sequence ID" value="KZN95544.1"/>
    <property type="molecule type" value="Genomic_DNA"/>
</dbReference>
<keyword evidence="4" id="KW-1133">Transmembrane helix</keyword>
<organism evidence="7 8">
    <name type="scientific">Aeribacillus pallidus</name>
    <dbReference type="NCBI Taxonomy" id="33936"/>
    <lineage>
        <taxon>Bacteria</taxon>
        <taxon>Bacillati</taxon>
        <taxon>Bacillota</taxon>
        <taxon>Bacilli</taxon>
        <taxon>Bacillales</taxon>
        <taxon>Bacillaceae</taxon>
        <taxon>Aeribacillus</taxon>
    </lineage>
</organism>
<dbReference type="STRING" id="33936.AZI98_13980"/>
<reference evidence="7 8" key="1">
    <citation type="submission" date="2016-04" db="EMBL/GenBank/DDBJ databases">
        <title>Draft genome sequence of Aeribacillus pallidus 8m3 from petroleum reservoir.</title>
        <authorList>
            <person name="Poltaraus A.B."/>
            <person name="Nazina T.N."/>
            <person name="Tourova T.P."/>
            <person name="Malakho S.M."/>
            <person name="Korshunova A.V."/>
            <person name="Sokolova D.S."/>
        </authorList>
    </citation>
    <scope>NUCLEOTIDE SEQUENCE [LARGE SCALE GENOMIC DNA]</scope>
    <source>
        <strain evidence="7 8">8m3</strain>
    </source>
</reference>
<dbReference type="Gene3D" id="2.160.20.10">
    <property type="entry name" value="Single-stranded right-handed beta-helix, Pectin lyase-like"/>
    <property type="match status" value="1"/>
</dbReference>
<dbReference type="InterPro" id="IPR051550">
    <property type="entry name" value="SCF-Subunits/Alg-Epimerases"/>
</dbReference>
<name>A0A165X285_9BACI</name>
<evidence type="ECO:0000256" key="1">
    <source>
        <dbReference type="ARBA" id="ARBA00004906"/>
    </source>
</evidence>
<evidence type="ECO:0000256" key="2">
    <source>
        <dbReference type="ARBA" id="ARBA00022737"/>
    </source>
</evidence>
<dbReference type="Pfam" id="PF05048">
    <property type="entry name" value="NosD"/>
    <property type="match status" value="1"/>
</dbReference>
<feature type="signal peptide" evidence="5">
    <location>
        <begin position="1"/>
        <end position="24"/>
    </location>
</feature>
<dbReference type="AlphaFoldDB" id="A0A165X285"/>
<dbReference type="InterPro" id="IPR011050">
    <property type="entry name" value="Pectin_lyase_fold/virulence"/>
</dbReference>
<accession>A0A165X285</accession>
<keyword evidence="3" id="KW-0833">Ubl conjugation pathway</keyword>
<comment type="pathway">
    <text evidence="1">Protein modification; protein ubiquitination.</text>
</comment>
<protein>
    <recommendedName>
        <fullName evidence="6">Periplasmic copper-binding protein NosD beta helix domain-containing protein</fullName>
    </recommendedName>
</protein>
<dbReference type="SMART" id="SM00710">
    <property type="entry name" value="PbH1"/>
    <property type="match status" value="8"/>
</dbReference>